<dbReference type="EMBL" id="CAJNRG010017934">
    <property type="protein sequence ID" value="CAF2242328.1"/>
    <property type="molecule type" value="Genomic_DNA"/>
</dbReference>
<evidence type="ECO:0000313" key="1">
    <source>
        <dbReference type="EMBL" id="CAF2242328.1"/>
    </source>
</evidence>
<organism evidence="1 3">
    <name type="scientific">Rotaria magnacalcarata</name>
    <dbReference type="NCBI Taxonomy" id="392030"/>
    <lineage>
        <taxon>Eukaryota</taxon>
        <taxon>Metazoa</taxon>
        <taxon>Spiralia</taxon>
        <taxon>Gnathifera</taxon>
        <taxon>Rotifera</taxon>
        <taxon>Eurotatoria</taxon>
        <taxon>Bdelloidea</taxon>
        <taxon>Philodinida</taxon>
        <taxon>Philodinidae</taxon>
        <taxon>Rotaria</taxon>
    </lineage>
</organism>
<sequence>MQPNAGQTLEVNYMPQHNCNSQNKFTSSPSNSQNTKQLFNYEPNYSVNPSYDNCQLDNVTYNHTSNVSNKEIMCNNNNESMYDSFNNNCMCKQIDHNNVADQYFPQSCVINNINDAIHNPSIMQPIINLPVNTVNLTCLLDSAANRNLIKFECLTYLNVPMYYSYVNLKCTNGSKLHIAGVVDL</sequence>
<reference evidence="1" key="1">
    <citation type="submission" date="2021-02" db="EMBL/GenBank/DDBJ databases">
        <authorList>
            <person name="Nowell W R."/>
        </authorList>
    </citation>
    <scope>NUCLEOTIDE SEQUENCE</scope>
</reference>
<comment type="caution">
    <text evidence="1">The sequence shown here is derived from an EMBL/GenBank/DDBJ whole genome shotgun (WGS) entry which is preliminary data.</text>
</comment>
<name>A0A817A4C5_9BILA</name>
<evidence type="ECO:0000313" key="2">
    <source>
        <dbReference type="EMBL" id="CAF4241868.1"/>
    </source>
</evidence>
<dbReference type="Proteomes" id="UP000663887">
    <property type="component" value="Unassembled WGS sequence"/>
</dbReference>
<accession>A0A817A4C5</accession>
<dbReference type="Proteomes" id="UP000663842">
    <property type="component" value="Unassembled WGS sequence"/>
</dbReference>
<dbReference type="AlphaFoldDB" id="A0A817A4C5"/>
<protein>
    <submittedName>
        <fullName evidence="1">Uncharacterized protein</fullName>
    </submittedName>
</protein>
<proteinExistence type="predicted"/>
<evidence type="ECO:0000313" key="3">
    <source>
        <dbReference type="Proteomes" id="UP000663887"/>
    </source>
</evidence>
<gene>
    <name evidence="2" type="ORF">UXM345_LOCUS30228</name>
    <name evidence="1" type="ORF">XDN619_LOCUS34870</name>
</gene>
<dbReference type="EMBL" id="CAJOBF010007807">
    <property type="protein sequence ID" value="CAF4241868.1"/>
    <property type="molecule type" value="Genomic_DNA"/>
</dbReference>